<dbReference type="SUPFAM" id="SSF54593">
    <property type="entry name" value="Glyoxalase/Bleomycin resistance protein/Dihydroxybiphenyl dioxygenase"/>
    <property type="match status" value="1"/>
</dbReference>
<dbReference type="PANTHER" id="PTHR36503">
    <property type="entry name" value="BLR2520 PROTEIN"/>
    <property type="match status" value="1"/>
</dbReference>
<organism evidence="2 3">
    <name type="scientific">Flexivirga alba</name>
    <dbReference type="NCBI Taxonomy" id="702742"/>
    <lineage>
        <taxon>Bacteria</taxon>
        <taxon>Bacillati</taxon>
        <taxon>Actinomycetota</taxon>
        <taxon>Actinomycetes</taxon>
        <taxon>Micrococcales</taxon>
        <taxon>Dermacoccaceae</taxon>
        <taxon>Flexivirga</taxon>
    </lineage>
</organism>
<sequence>MTKTPTFTATLDMVGIVTADPGRSLAFYRALGLPIPEGLDDAPHVEVTSGGMRLAWDPESTVRSFHPSWEPVRGGRIGLAFLVDSAARVDELYAAVVAAGFDGVLEPFDAPWGQRYATLHDPDGNGVDVFAPLSD</sequence>
<evidence type="ECO:0000313" key="2">
    <source>
        <dbReference type="EMBL" id="MFC6706347.1"/>
    </source>
</evidence>
<feature type="domain" description="VOC" evidence="1">
    <location>
        <begin position="10"/>
        <end position="132"/>
    </location>
</feature>
<gene>
    <name evidence="2" type="ORF">ACFQDH_14045</name>
</gene>
<dbReference type="EMBL" id="JBHSWH010000001">
    <property type="protein sequence ID" value="MFC6706347.1"/>
    <property type="molecule type" value="Genomic_DNA"/>
</dbReference>
<dbReference type="Proteomes" id="UP001596298">
    <property type="component" value="Unassembled WGS sequence"/>
</dbReference>
<dbReference type="PROSITE" id="PS51819">
    <property type="entry name" value="VOC"/>
    <property type="match status" value="1"/>
</dbReference>
<reference evidence="3" key="1">
    <citation type="journal article" date="2019" name="Int. J. Syst. Evol. Microbiol.">
        <title>The Global Catalogue of Microorganisms (GCM) 10K type strain sequencing project: providing services to taxonomists for standard genome sequencing and annotation.</title>
        <authorList>
            <consortium name="The Broad Institute Genomics Platform"/>
            <consortium name="The Broad Institute Genome Sequencing Center for Infectious Disease"/>
            <person name="Wu L."/>
            <person name="Ma J."/>
        </authorList>
    </citation>
    <scope>NUCLEOTIDE SEQUENCE [LARGE SCALE GENOMIC DNA]</scope>
    <source>
        <strain evidence="3">CCUG 58127</strain>
    </source>
</reference>
<protein>
    <submittedName>
        <fullName evidence="2">VOC family protein</fullName>
    </submittedName>
</protein>
<comment type="caution">
    <text evidence="2">The sequence shown here is derived from an EMBL/GenBank/DDBJ whole genome shotgun (WGS) entry which is preliminary data.</text>
</comment>
<dbReference type="InterPro" id="IPR037523">
    <property type="entry name" value="VOC_core"/>
</dbReference>
<dbReference type="Pfam" id="PF00903">
    <property type="entry name" value="Glyoxalase"/>
    <property type="match status" value="1"/>
</dbReference>
<dbReference type="RefSeq" id="WP_382402317.1">
    <property type="nucleotide sequence ID" value="NZ_JBHSWH010000001.1"/>
</dbReference>
<dbReference type="PANTHER" id="PTHR36503:SF3">
    <property type="entry name" value="BLR0126 PROTEIN"/>
    <property type="match status" value="1"/>
</dbReference>
<dbReference type="InterPro" id="IPR004360">
    <property type="entry name" value="Glyas_Fos-R_dOase_dom"/>
</dbReference>
<dbReference type="Gene3D" id="3.10.180.10">
    <property type="entry name" value="2,3-Dihydroxybiphenyl 1,2-Dioxygenase, domain 1"/>
    <property type="match status" value="1"/>
</dbReference>
<keyword evidence="3" id="KW-1185">Reference proteome</keyword>
<dbReference type="InterPro" id="IPR029068">
    <property type="entry name" value="Glyas_Bleomycin-R_OHBP_Dase"/>
</dbReference>
<evidence type="ECO:0000313" key="3">
    <source>
        <dbReference type="Proteomes" id="UP001596298"/>
    </source>
</evidence>
<proteinExistence type="predicted"/>
<evidence type="ECO:0000259" key="1">
    <source>
        <dbReference type="PROSITE" id="PS51819"/>
    </source>
</evidence>
<name>A0ABW2AHT9_9MICO</name>
<accession>A0ABW2AHT9</accession>